<dbReference type="Pfam" id="PF01862">
    <property type="entry name" value="PvlArgDC"/>
    <property type="match status" value="1"/>
</dbReference>
<dbReference type="Proteomes" id="UP000178869">
    <property type="component" value="Unassembled WGS sequence"/>
</dbReference>
<dbReference type="EMBL" id="MHSR01000008">
    <property type="protein sequence ID" value="OHA47023.1"/>
    <property type="molecule type" value="Genomic_DNA"/>
</dbReference>
<dbReference type="InterPro" id="IPR016105">
    <property type="entry name" value="Pyr-dep_his/arg-deCO2ase_sand"/>
</dbReference>
<dbReference type="PANTHER" id="PTHR40438">
    <property type="entry name" value="PYRUVOYL-DEPENDENT ARGININE DECARBOXYLASE"/>
    <property type="match status" value="1"/>
</dbReference>
<dbReference type="InterPro" id="IPR016104">
    <property type="entry name" value="Pyr-dep_his/arg-deCO2ase"/>
</dbReference>
<proteinExistence type="inferred from homology"/>
<name>A0A1G2PFH5_9BACT</name>
<dbReference type="HAMAP" id="MF_01404">
    <property type="entry name" value="PvlArgDC"/>
    <property type="match status" value="1"/>
</dbReference>
<gene>
    <name evidence="9" type="ORF">A2828_03565</name>
</gene>
<dbReference type="GO" id="GO:0006527">
    <property type="term" value="P:L-arginine catabolic process"/>
    <property type="evidence" value="ECO:0007669"/>
    <property type="project" value="InterPro"/>
</dbReference>
<accession>A0A1G2PFH5</accession>
<dbReference type="PIRSF" id="PIRSF005216">
    <property type="entry name" value="Pyruvoyl-dep_arg_deCO2ase"/>
    <property type="match status" value="1"/>
</dbReference>
<dbReference type="AlphaFoldDB" id="A0A1G2PFH5"/>
<dbReference type="SFLD" id="SFLDS00055">
    <property type="entry name" value="Pyruvoyl-Dependent_Histidine/A"/>
    <property type="match status" value="1"/>
</dbReference>
<comment type="caution">
    <text evidence="9">The sequence shown here is derived from an EMBL/GenBank/DDBJ whole genome shotgun (WGS) entry which is preliminary data.</text>
</comment>
<dbReference type="SUPFAM" id="SSF56271">
    <property type="entry name" value="Pyruvoyl-dependent histidine and arginine decarboxylases"/>
    <property type="match status" value="1"/>
</dbReference>
<dbReference type="GO" id="GO:0008792">
    <property type="term" value="F:arginine decarboxylase activity"/>
    <property type="evidence" value="ECO:0007669"/>
    <property type="project" value="UniProtKB-EC"/>
</dbReference>
<sequence length="194" mass="20954">MVPSGVPARVFFTSGVGVHNEELAAFETALRDCGIAQFNLVHVSSIFPPGCRRIATSQGLKYLSPGEIVYCVMARNATNEPGRLVSSAIGVALPAGDKQYGYLSEHHAFGQTDESAGEYAEDLAASMLASTLGIKFDPDEAWDARRQAFRMSGKIVRTSHVAQSARGDRRGRWTCVVSAAVFVFPHHLIQQTLA</sequence>
<dbReference type="SFLD" id="SFLDG01170">
    <property type="entry name" value="Pyruvoyl-dependent_arginine_de"/>
    <property type="match status" value="1"/>
</dbReference>
<evidence type="ECO:0000256" key="8">
    <source>
        <dbReference type="ARBA" id="ARBA00049309"/>
    </source>
</evidence>
<dbReference type="EC" id="4.1.1.19" evidence="3"/>
<reference evidence="9 10" key="1">
    <citation type="journal article" date="2016" name="Nat. Commun.">
        <title>Thousands of microbial genomes shed light on interconnected biogeochemical processes in an aquifer system.</title>
        <authorList>
            <person name="Anantharaman K."/>
            <person name="Brown C.T."/>
            <person name="Hug L.A."/>
            <person name="Sharon I."/>
            <person name="Castelle C.J."/>
            <person name="Probst A.J."/>
            <person name="Thomas B.C."/>
            <person name="Singh A."/>
            <person name="Wilkins M.J."/>
            <person name="Karaoz U."/>
            <person name="Brodie E.L."/>
            <person name="Williams K.H."/>
            <person name="Hubbard S.S."/>
            <person name="Banfield J.F."/>
        </authorList>
    </citation>
    <scope>NUCLEOTIDE SEQUENCE [LARGE SCALE GENOMIC DNA]</scope>
</reference>
<keyword evidence="5" id="KW-0210">Decarboxylase</keyword>
<keyword evidence="7" id="KW-0670">Pyruvate</keyword>
<organism evidence="9 10">
    <name type="scientific">Candidatus Terrybacteria bacterium RIFCSPHIGHO2_01_FULL_43_35</name>
    <dbReference type="NCBI Taxonomy" id="1802361"/>
    <lineage>
        <taxon>Bacteria</taxon>
        <taxon>Candidatus Terryibacteriota</taxon>
    </lineage>
</organism>
<dbReference type="Gene3D" id="3.50.20.10">
    <property type="entry name" value="Pyruvoyl-Dependent Histidine Decarboxylase, subunit B"/>
    <property type="match status" value="1"/>
</dbReference>
<protein>
    <recommendedName>
        <fullName evidence="4">Pyruvoyl-dependent arginine decarboxylase AaxB</fullName>
        <ecNumber evidence="3">4.1.1.19</ecNumber>
    </recommendedName>
</protein>
<comment type="cofactor">
    <cofactor evidence="1">
        <name>pyruvate</name>
        <dbReference type="ChEBI" id="CHEBI:15361"/>
    </cofactor>
</comment>
<dbReference type="PANTHER" id="PTHR40438:SF1">
    <property type="entry name" value="PYRUVOYL-DEPENDENT ARGININE DECARBOXYLASE"/>
    <property type="match status" value="1"/>
</dbReference>
<dbReference type="Gene3D" id="3.30.60.30">
    <property type="match status" value="1"/>
</dbReference>
<evidence type="ECO:0000313" key="9">
    <source>
        <dbReference type="EMBL" id="OHA47023.1"/>
    </source>
</evidence>
<evidence type="ECO:0000256" key="5">
    <source>
        <dbReference type="ARBA" id="ARBA00022793"/>
    </source>
</evidence>
<comment type="catalytic activity">
    <reaction evidence="8">
        <text>L-arginine + H(+) = agmatine + CO2</text>
        <dbReference type="Rhea" id="RHEA:17641"/>
        <dbReference type="ChEBI" id="CHEBI:15378"/>
        <dbReference type="ChEBI" id="CHEBI:16526"/>
        <dbReference type="ChEBI" id="CHEBI:32682"/>
        <dbReference type="ChEBI" id="CHEBI:58145"/>
        <dbReference type="EC" id="4.1.1.19"/>
    </reaction>
</comment>
<evidence type="ECO:0000313" key="10">
    <source>
        <dbReference type="Proteomes" id="UP000178869"/>
    </source>
</evidence>
<keyword evidence="6" id="KW-0456">Lyase</keyword>
<evidence type="ECO:0000256" key="3">
    <source>
        <dbReference type="ARBA" id="ARBA00012426"/>
    </source>
</evidence>
<evidence type="ECO:0000256" key="2">
    <source>
        <dbReference type="ARBA" id="ARBA00008611"/>
    </source>
</evidence>
<evidence type="ECO:0000256" key="1">
    <source>
        <dbReference type="ARBA" id="ARBA00001928"/>
    </source>
</evidence>
<evidence type="ECO:0000256" key="6">
    <source>
        <dbReference type="ARBA" id="ARBA00023239"/>
    </source>
</evidence>
<evidence type="ECO:0000256" key="4">
    <source>
        <dbReference type="ARBA" id="ARBA00014727"/>
    </source>
</evidence>
<dbReference type="InterPro" id="IPR002724">
    <property type="entry name" value="Pyruvoyl-dep_arg_deCO2ase"/>
</dbReference>
<comment type="similarity">
    <text evidence="2">Belongs to the pyruvoyl-dependent arginine decarboxylase family.</text>
</comment>
<evidence type="ECO:0000256" key="7">
    <source>
        <dbReference type="ARBA" id="ARBA00023317"/>
    </source>
</evidence>
<dbReference type="NCBIfam" id="TIGR00286">
    <property type="entry name" value="pyruvoyl-dependent arginine decarboxylase"/>
    <property type="match status" value="1"/>
</dbReference>